<proteinExistence type="predicted"/>
<gene>
    <name evidence="2" type="ORF">CCACVL1_30689</name>
</gene>
<evidence type="ECO:0000256" key="1">
    <source>
        <dbReference type="SAM" id="Phobius"/>
    </source>
</evidence>
<dbReference type="Gramene" id="OMO50018">
    <property type="protein sequence ID" value="OMO50018"/>
    <property type="gene ID" value="CCACVL1_30689"/>
</dbReference>
<evidence type="ECO:0000313" key="3">
    <source>
        <dbReference type="Proteomes" id="UP000188268"/>
    </source>
</evidence>
<dbReference type="EMBL" id="AWWV01016306">
    <property type="protein sequence ID" value="OMO50018.1"/>
    <property type="molecule type" value="Genomic_DNA"/>
</dbReference>
<keyword evidence="1" id="KW-0812">Transmembrane</keyword>
<dbReference type="OMA" id="WEADFTF"/>
<dbReference type="AlphaFoldDB" id="A0A1R3FVX8"/>
<dbReference type="Proteomes" id="UP000188268">
    <property type="component" value="Unassembled WGS sequence"/>
</dbReference>
<sequence length="222" mass="25091">MASSTKSEKQLPYSYSSLQVETSHTHQTSTFDVWSMIRVLALILVFALFALLALILYICLVSATFDPQPVTMNPTSFSLSNFSVNWEADFTFGCQDCDADETEYYDIQVNINYNDKDDIAFSKVFIEPFQLGTNEQKKVHAKFGNDLGILKDGKKMDWKPLHMTMELKPMLSYKLMLMGPVWIPSGIVMDSHCWDLFLGVILDTGGGKLILSSPIECPQPKY</sequence>
<feature type="transmembrane region" description="Helical" evidence="1">
    <location>
        <begin position="39"/>
        <end position="65"/>
    </location>
</feature>
<evidence type="ECO:0000313" key="2">
    <source>
        <dbReference type="EMBL" id="OMO50018.1"/>
    </source>
</evidence>
<keyword evidence="3" id="KW-1185">Reference proteome</keyword>
<dbReference type="OrthoDB" id="1403954at2759"/>
<keyword evidence="1" id="KW-1133">Transmembrane helix</keyword>
<keyword evidence="1" id="KW-0472">Membrane</keyword>
<name>A0A1R3FVX8_COCAP</name>
<protein>
    <submittedName>
        <fullName evidence="2">Uncharacterized protein</fullName>
    </submittedName>
</protein>
<comment type="caution">
    <text evidence="2">The sequence shown here is derived from an EMBL/GenBank/DDBJ whole genome shotgun (WGS) entry which is preliminary data.</text>
</comment>
<reference evidence="2 3" key="1">
    <citation type="submission" date="2013-09" db="EMBL/GenBank/DDBJ databases">
        <title>Corchorus capsularis genome sequencing.</title>
        <authorList>
            <person name="Alam M."/>
            <person name="Haque M.S."/>
            <person name="Islam M.S."/>
            <person name="Emdad E.M."/>
            <person name="Islam M.M."/>
            <person name="Ahmed B."/>
            <person name="Halim A."/>
            <person name="Hossen Q.M.M."/>
            <person name="Hossain M.Z."/>
            <person name="Ahmed R."/>
            <person name="Khan M.M."/>
            <person name="Islam R."/>
            <person name="Rashid M.M."/>
            <person name="Khan S.A."/>
            <person name="Rahman M.S."/>
            <person name="Alam M."/>
        </authorList>
    </citation>
    <scope>NUCLEOTIDE SEQUENCE [LARGE SCALE GENOMIC DNA]</scope>
    <source>
        <strain evidence="3">cv. CVL-1</strain>
        <tissue evidence="2">Whole seedling</tissue>
    </source>
</reference>
<organism evidence="2 3">
    <name type="scientific">Corchorus capsularis</name>
    <name type="common">Jute</name>
    <dbReference type="NCBI Taxonomy" id="210143"/>
    <lineage>
        <taxon>Eukaryota</taxon>
        <taxon>Viridiplantae</taxon>
        <taxon>Streptophyta</taxon>
        <taxon>Embryophyta</taxon>
        <taxon>Tracheophyta</taxon>
        <taxon>Spermatophyta</taxon>
        <taxon>Magnoliopsida</taxon>
        <taxon>eudicotyledons</taxon>
        <taxon>Gunneridae</taxon>
        <taxon>Pentapetalae</taxon>
        <taxon>rosids</taxon>
        <taxon>malvids</taxon>
        <taxon>Malvales</taxon>
        <taxon>Malvaceae</taxon>
        <taxon>Grewioideae</taxon>
        <taxon>Apeibeae</taxon>
        <taxon>Corchorus</taxon>
    </lineage>
</organism>
<accession>A0A1R3FVX8</accession>